<dbReference type="SUPFAM" id="SSF52540">
    <property type="entry name" value="P-loop containing nucleoside triphosphate hydrolases"/>
    <property type="match status" value="1"/>
</dbReference>
<dbReference type="EMBL" id="MHLL01000055">
    <property type="protein sequence ID" value="OGZ07618.1"/>
    <property type="molecule type" value="Genomic_DNA"/>
</dbReference>
<dbReference type="InterPro" id="IPR003688">
    <property type="entry name" value="TraG/VirD4"/>
</dbReference>
<dbReference type="PANTHER" id="PTHR30121">
    <property type="entry name" value="UNCHARACTERIZED PROTEIN YJGR-RELATED"/>
    <property type="match status" value="1"/>
</dbReference>
<evidence type="ECO:0000313" key="3">
    <source>
        <dbReference type="Proteomes" id="UP000177996"/>
    </source>
</evidence>
<feature type="compositionally biased region" description="Low complexity" evidence="1">
    <location>
        <begin position="716"/>
        <end position="727"/>
    </location>
</feature>
<reference evidence="2 3" key="1">
    <citation type="journal article" date="2016" name="Nat. Commun.">
        <title>Thousands of microbial genomes shed light on interconnected biogeochemical processes in an aquifer system.</title>
        <authorList>
            <person name="Anantharaman K."/>
            <person name="Brown C.T."/>
            <person name="Hug L.A."/>
            <person name="Sharon I."/>
            <person name="Castelle C.J."/>
            <person name="Probst A.J."/>
            <person name="Thomas B.C."/>
            <person name="Singh A."/>
            <person name="Wilkins M.J."/>
            <person name="Karaoz U."/>
            <person name="Brodie E.L."/>
            <person name="Williams K.H."/>
            <person name="Hubbard S.S."/>
            <person name="Banfield J.F."/>
        </authorList>
    </citation>
    <scope>NUCLEOTIDE SEQUENCE [LARGE SCALE GENOMIC DNA]</scope>
</reference>
<dbReference type="Pfam" id="PF02534">
    <property type="entry name" value="T4SS-DNA_transf"/>
    <property type="match status" value="1"/>
</dbReference>
<accession>A0A1G2D4C8</accession>
<evidence type="ECO:0000313" key="2">
    <source>
        <dbReference type="EMBL" id="OGZ07618.1"/>
    </source>
</evidence>
<dbReference type="PANTHER" id="PTHR30121:SF11">
    <property type="entry name" value="AAA+ ATPASE DOMAIN-CONTAINING PROTEIN"/>
    <property type="match status" value="1"/>
</dbReference>
<feature type="compositionally biased region" description="Basic and acidic residues" evidence="1">
    <location>
        <begin position="693"/>
        <end position="705"/>
    </location>
</feature>
<dbReference type="InterPro" id="IPR051162">
    <property type="entry name" value="T4SS_component"/>
</dbReference>
<dbReference type="CDD" id="cd01127">
    <property type="entry name" value="TrwB_TraG_TraD_VirD4"/>
    <property type="match status" value="1"/>
</dbReference>
<name>A0A1G2D4C8_9BACT</name>
<evidence type="ECO:0000256" key="1">
    <source>
        <dbReference type="SAM" id="MobiDB-lite"/>
    </source>
</evidence>
<gene>
    <name evidence="2" type="ORF">A3D65_03735</name>
</gene>
<comment type="caution">
    <text evidence="2">The sequence shown here is derived from an EMBL/GenBank/DDBJ whole genome shotgun (WGS) entry which is preliminary data.</text>
</comment>
<feature type="region of interest" description="Disordered" evidence="1">
    <location>
        <begin position="634"/>
        <end position="679"/>
    </location>
</feature>
<dbReference type="Gene3D" id="3.40.50.300">
    <property type="entry name" value="P-loop containing nucleotide triphosphate hydrolases"/>
    <property type="match status" value="2"/>
</dbReference>
<proteinExistence type="predicted"/>
<feature type="region of interest" description="Disordered" evidence="1">
    <location>
        <begin position="502"/>
        <end position="577"/>
    </location>
</feature>
<feature type="compositionally biased region" description="Basic and acidic residues" evidence="1">
    <location>
        <begin position="502"/>
        <end position="521"/>
    </location>
</feature>
<dbReference type="GO" id="GO:0016020">
    <property type="term" value="C:membrane"/>
    <property type="evidence" value="ECO:0007669"/>
    <property type="project" value="InterPro"/>
</dbReference>
<protein>
    <submittedName>
        <fullName evidence="2">Uncharacterized protein</fullName>
    </submittedName>
</protein>
<dbReference type="InterPro" id="IPR027417">
    <property type="entry name" value="P-loop_NTPase"/>
</dbReference>
<dbReference type="STRING" id="1798661.A3D65_03735"/>
<feature type="compositionally biased region" description="Low complexity" evidence="1">
    <location>
        <begin position="646"/>
        <end position="665"/>
    </location>
</feature>
<dbReference type="Proteomes" id="UP000177996">
    <property type="component" value="Unassembled WGS sequence"/>
</dbReference>
<feature type="region of interest" description="Disordered" evidence="1">
    <location>
        <begin position="692"/>
        <end position="753"/>
    </location>
</feature>
<organism evidence="2 3">
    <name type="scientific">Candidatus Lloydbacteria bacterium RIFCSPHIGHO2_02_FULL_50_13</name>
    <dbReference type="NCBI Taxonomy" id="1798661"/>
    <lineage>
        <taxon>Bacteria</taxon>
        <taxon>Candidatus Lloydiibacteriota</taxon>
    </lineage>
</organism>
<dbReference type="AlphaFoldDB" id="A0A1G2D4C8"/>
<sequence length="753" mass="82523">MATPVNTPDKVTYFAETDYRSKRIKFGIRDQDRERHMYVIGKTGMGKSTMLENLAIQDIANGEGLCFIDPHGGTAETLLSYVPEHRVKDVIYFAPFDQEHPVALNVMEDIGRDKRPLVASGLIGAFKKVWVDAWSARMEYILSNALLALLEFSGATLLGVNRIFADKNYRSLIVNNITDPSVKAFWVDEYAKYSDKFATEATAAIQNKVGQFAANPLIRNMVGQSKSTFDIRKVMDDRKILIVNLSKGRIGEGNANLVGSMLITKIYLAAMSRADVGPEVVRGLPPFYLYVDEFQSFANESFADILSEARKYKLSLTVAHQYIEQMSEEVRAAVFGNVGTMCAFRVGAYDAEVLEKEFAPAFTAEDMVNLGFAQIYLKLMIKGVGSAPFSATTLNRPPFPPRAYTNEVIAASREQFGRPRAVVEEEIKKWHEPIPEPPRDPNAPLIPETRKYASGTRPLRPAIIGASASYTGVLPRTPEGLVPRQDVSRSVSPVTKYPHLDVEFPSDLETRRPSGGSHEELTPYQSHLPEIPPSMLPAVPRSAEPPMIPERRNITPRPPAPPHGGFGRVDPPAQNSSVHRPFREEFVNLQSAGKNLGESFVRTLRSVAGGSGGVRPEPLVTERGHIRLQSDLSTVSVRGDAGRSGATARAHTPATAPASLSSLKSQAKKDKGPSMQNLSSLKTLIDAAFATRPEPERAGDAKEKTPPLSQKESFYTAPVAQTTATPPSLLGDMRTAQGTKEVPEDVLRGVLAD</sequence>